<keyword evidence="3" id="KW-0472">Membrane</keyword>
<evidence type="ECO:0000256" key="12">
    <source>
        <dbReference type="ARBA" id="ARBA00045788"/>
    </source>
</evidence>
<protein>
    <recommendedName>
        <fullName evidence="10">UPAR/Ly6 domain-containing protein qvr</fullName>
    </recommendedName>
    <alternativeName>
        <fullName evidence="11">Protein quiver</fullName>
    </alternativeName>
    <alternativeName>
        <fullName evidence="8">Protein sleepless</fullName>
    </alternativeName>
</protein>
<keyword evidence="5" id="KW-0090">Biological rhythms</keyword>
<evidence type="ECO:0000256" key="4">
    <source>
        <dbReference type="ARBA" id="ARBA00022729"/>
    </source>
</evidence>
<evidence type="ECO:0000256" key="9">
    <source>
        <dbReference type="ARBA" id="ARBA00044499"/>
    </source>
</evidence>
<evidence type="ECO:0000256" key="5">
    <source>
        <dbReference type="ARBA" id="ARBA00023108"/>
    </source>
</evidence>
<sequence length="149" mass="16486">MPTLITGYVMRLGTGTLEVAQPIRCFYCFGPAENSTCADPVDPREDKGKTLEVIQCESGICLKWKHYYNSELYMHRTCSHRLKRFKIMMIDGVCRSERSGNGDLCMCGKNLCNDAVSVTPSLTSVLFMTSLAVLASSFGVSKSSFSKKS</sequence>
<evidence type="ECO:0000313" key="15">
    <source>
        <dbReference type="Proteomes" id="UP001164746"/>
    </source>
</evidence>
<dbReference type="InterPro" id="IPR050975">
    <property type="entry name" value="Sleep_regulator"/>
</dbReference>
<keyword evidence="15" id="KW-1185">Reference proteome</keyword>
<reference evidence="14" key="1">
    <citation type="submission" date="2022-11" db="EMBL/GenBank/DDBJ databases">
        <title>Centuries of genome instability and evolution in soft-shell clam transmissible cancer (bioRxiv).</title>
        <authorList>
            <person name="Hart S.F.M."/>
            <person name="Yonemitsu M.A."/>
            <person name="Giersch R.M."/>
            <person name="Beal B.F."/>
            <person name="Arriagada G."/>
            <person name="Davis B.W."/>
            <person name="Ostrander E.A."/>
            <person name="Goff S.P."/>
            <person name="Metzger M.J."/>
        </authorList>
    </citation>
    <scope>NUCLEOTIDE SEQUENCE</scope>
    <source>
        <strain evidence="14">MELC-2E11</strain>
        <tissue evidence="14">Siphon/mantle</tissue>
    </source>
</reference>
<keyword evidence="4" id="KW-0732">Signal</keyword>
<keyword evidence="7" id="KW-0325">Glycoprotein</keyword>
<comment type="subunit">
    <text evidence="13">Interacts (via loop 2 of the three-fingered Ly-6 domain) with Sh/shaker; this interaction may stabilize both components of the complex and may be required for targeting or retention of Sh/shaker to neural cell projections. Interacts (via loop 2 of the three-fingered Ly-6 domain) with nAChRalpha3 and potentially other nicotinic acetylcholine receptors; this interaction is required for antagonism of nicotinic acetylcholine receptors.</text>
</comment>
<comment type="subcellular location">
    <subcellularLocation>
        <location evidence="1">Cell membrane</location>
        <topology evidence="1">Lipid-anchor</topology>
        <topology evidence="1">GPI-anchor</topology>
        <orientation evidence="1">Extracellular side</orientation>
    </subcellularLocation>
    <subcellularLocation>
        <location evidence="9">Membrane raft</location>
        <topology evidence="9">Lipid-anchor</topology>
        <topology evidence="9">GPI-anchor</topology>
        <orientation evidence="9">Extracellular side</orientation>
    </subcellularLocation>
</comment>
<evidence type="ECO:0000256" key="2">
    <source>
        <dbReference type="ARBA" id="ARBA00010522"/>
    </source>
</evidence>
<dbReference type="InterPro" id="IPR031424">
    <property type="entry name" value="QVR-like"/>
</dbReference>
<evidence type="ECO:0000256" key="6">
    <source>
        <dbReference type="ARBA" id="ARBA00023157"/>
    </source>
</evidence>
<dbReference type="PANTHER" id="PTHR33562">
    <property type="entry name" value="ATILLA, ISOFORM B-RELATED-RELATED"/>
    <property type="match status" value="1"/>
</dbReference>
<dbReference type="Pfam" id="PF17064">
    <property type="entry name" value="QVR"/>
    <property type="match status" value="1"/>
</dbReference>
<name>A0ABY7E4S0_MYAAR</name>
<keyword evidence="6" id="KW-1015">Disulfide bond</keyword>
<dbReference type="EMBL" id="CP111016">
    <property type="protein sequence ID" value="WAR04184.1"/>
    <property type="molecule type" value="Genomic_DNA"/>
</dbReference>
<gene>
    <name evidence="14" type="ORF">MAR_019553</name>
</gene>
<evidence type="ECO:0000313" key="14">
    <source>
        <dbReference type="EMBL" id="WAR04184.1"/>
    </source>
</evidence>
<comment type="similarity">
    <text evidence="2">Belongs to the quiver family.</text>
</comment>
<dbReference type="Proteomes" id="UP001164746">
    <property type="component" value="Chromosome 5"/>
</dbReference>
<evidence type="ECO:0000256" key="11">
    <source>
        <dbReference type="ARBA" id="ARBA00044561"/>
    </source>
</evidence>
<evidence type="ECO:0000256" key="13">
    <source>
        <dbReference type="ARBA" id="ARBA00046769"/>
    </source>
</evidence>
<comment type="function">
    <text evidence="12">Bifunctional regulator of neuronal activity in the mushroom body, and possibly other regions of the brain, that acts as a signaling molecule required for homeostatic regulation of sleep under normal conditions and after sleep deprivation. Reduces neuronal excitability by enhancing Sh/shaker K(+) channel activity; possibly by stabilizing Sh/shaker to increase protein levels, accelerating its activation kinetics, slowing C-type inactivation and enhancing recovery from inactivation. Specifically affects the A-type K(+) current. Antagonizes nicotinic acetylcholine receptors (nAChRs) to reduce synaptic transmission, possibly by preventing their localization to the cell surface. Required for regulation of neuromuscular excitability and plasticity at neuromuscular junctions.</text>
</comment>
<organism evidence="14 15">
    <name type="scientific">Mya arenaria</name>
    <name type="common">Soft-shell clam</name>
    <dbReference type="NCBI Taxonomy" id="6604"/>
    <lineage>
        <taxon>Eukaryota</taxon>
        <taxon>Metazoa</taxon>
        <taxon>Spiralia</taxon>
        <taxon>Lophotrochozoa</taxon>
        <taxon>Mollusca</taxon>
        <taxon>Bivalvia</taxon>
        <taxon>Autobranchia</taxon>
        <taxon>Heteroconchia</taxon>
        <taxon>Euheterodonta</taxon>
        <taxon>Imparidentia</taxon>
        <taxon>Neoheterodontei</taxon>
        <taxon>Myida</taxon>
        <taxon>Myoidea</taxon>
        <taxon>Myidae</taxon>
        <taxon>Mya</taxon>
    </lineage>
</organism>
<accession>A0ABY7E4S0</accession>
<proteinExistence type="inferred from homology"/>
<keyword evidence="3" id="KW-1003">Cell membrane</keyword>
<evidence type="ECO:0000256" key="10">
    <source>
        <dbReference type="ARBA" id="ARBA00044524"/>
    </source>
</evidence>
<evidence type="ECO:0000256" key="1">
    <source>
        <dbReference type="ARBA" id="ARBA00004471"/>
    </source>
</evidence>
<evidence type="ECO:0000256" key="3">
    <source>
        <dbReference type="ARBA" id="ARBA00022475"/>
    </source>
</evidence>
<evidence type="ECO:0000256" key="8">
    <source>
        <dbReference type="ARBA" id="ARBA00031037"/>
    </source>
</evidence>
<dbReference type="PANTHER" id="PTHR33562:SF31">
    <property type="entry name" value="PROTEIN QUIVER"/>
    <property type="match status" value="1"/>
</dbReference>
<evidence type="ECO:0000256" key="7">
    <source>
        <dbReference type="ARBA" id="ARBA00023180"/>
    </source>
</evidence>